<reference evidence="4" key="1">
    <citation type="submission" date="2016-10" db="EMBL/GenBank/DDBJ databases">
        <authorList>
            <person name="Varghese N."/>
            <person name="Submissions S."/>
        </authorList>
    </citation>
    <scope>NUCLEOTIDE SEQUENCE [LARGE SCALE GENOMIC DNA]</scope>
    <source>
        <strain evidence="4">ATCC 25963</strain>
    </source>
</reference>
<dbReference type="GO" id="GO:0020037">
    <property type="term" value="F:heme binding"/>
    <property type="evidence" value="ECO:0007669"/>
    <property type="project" value="InterPro"/>
</dbReference>
<dbReference type="InterPro" id="IPR036396">
    <property type="entry name" value="Cyt_P450_sf"/>
</dbReference>
<dbReference type="EMBL" id="FOMX01000065">
    <property type="protein sequence ID" value="SFF40903.1"/>
    <property type="molecule type" value="Genomic_DNA"/>
</dbReference>
<dbReference type="SUPFAM" id="SSF48264">
    <property type="entry name" value="Cytochrome P450"/>
    <property type="match status" value="1"/>
</dbReference>
<dbReference type="InterPro" id="IPR001128">
    <property type="entry name" value="Cyt_P450"/>
</dbReference>
<dbReference type="RefSeq" id="WP_275937611.1">
    <property type="nucleotide sequence ID" value="NZ_FOMX01000065.1"/>
</dbReference>
<dbReference type="InterPro" id="IPR017972">
    <property type="entry name" value="Cyt_P450_CS"/>
</dbReference>
<dbReference type="Pfam" id="PF00067">
    <property type="entry name" value="p450"/>
    <property type="match status" value="1"/>
</dbReference>
<keyword evidence="2" id="KW-0408">Iron</keyword>
<accession>A0A1I2IGW2</accession>
<evidence type="ECO:0000256" key="1">
    <source>
        <dbReference type="ARBA" id="ARBA00010617"/>
    </source>
</evidence>
<evidence type="ECO:0000313" key="3">
    <source>
        <dbReference type="EMBL" id="SFF40903.1"/>
    </source>
</evidence>
<keyword evidence="2" id="KW-0560">Oxidoreductase</keyword>
<dbReference type="PANTHER" id="PTHR46696:SF1">
    <property type="entry name" value="CYTOCHROME P450 YJIB-RELATED"/>
    <property type="match status" value="1"/>
</dbReference>
<organism evidence="3 4">
    <name type="scientific">Nannocystis exedens</name>
    <dbReference type="NCBI Taxonomy" id="54"/>
    <lineage>
        <taxon>Bacteria</taxon>
        <taxon>Pseudomonadati</taxon>
        <taxon>Myxococcota</taxon>
        <taxon>Polyangia</taxon>
        <taxon>Nannocystales</taxon>
        <taxon>Nannocystaceae</taxon>
        <taxon>Nannocystis</taxon>
    </lineage>
</organism>
<dbReference type="Gene3D" id="1.10.630.10">
    <property type="entry name" value="Cytochrome P450"/>
    <property type="match status" value="1"/>
</dbReference>
<dbReference type="InterPro" id="IPR002397">
    <property type="entry name" value="Cyt_P450_B"/>
</dbReference>
<keyword evidence="2" id="KW-0349">Heme</keyword>
<dbReference type="GO" id="GO:0016705">
    <property type="term" value="F:oxidoreductase activity, acting on paired donors, with incorporation or reduction of molecular oxygen"/>
    <property type="evidence" value="ECO:0007669"/>
    <property type="project" value="InterPro"/>
</dbReference>
<keyword evidence="4" id="KW-1185">Reference proteome</keyword>
<proteinExistence type="inferred from homology"/>
<name>A0A1I2IGW2_9BACT</name>
<dbReference type="Proteomes" id="UP000199400">
    <property type="component" value="Unassembled WGS sequence"/>
</dbReference>
<dbReference type="STRING" id="54.SAMN02745121_08670"/>
<dbReference type="GO" id="GO:0004497">
    <property type="term" value="F:monooxygenase activity"/>
    <property type="evidence" value="ECO:0007669"/>
    <property type="project" value="UniProtKB-KW"/>
</dbReference>
<dbReference type="PRINTS" id="PR00359">
    <property type="entry name" value="BP450"/>
</dbReference>
<gene>
    <name evidence="3" type="ORF">SAMN02745121_08670</name>
</gene>
<evidence type="ECO:0000313" key="4">
    <source>
        <dbReference type="Proteomes" id="UP000199400"/>
    </source>
</evidence>
<evidence type="ECO:0000256" key="2">
    <source>
        <dbReference type="RuleBase" id="RU000461"/>
    </source>
</evidence>
<dbReference type="PANTHER" id="PTHR46696">
    <property type="entry name" value="P450, PUTATIVE (EUROFUNG)-RELATED"/>
    <property type="match status" value="1"/>
</dbReference>
<protein>
    <submittedName>
        <fullName evidence="3">Cytochrome P450</fullName>
    </submittedName>
</protein>
<sequence>MQLAVARWADRRRWRRNDRELRWRRHEPRPDIAHDRRRHRPTHRPEAVVRLHDAGVPSGPVPPSTRSFGAKCRSSALGSANHDEAQFEDPERFDIGRQPNRHLAFGFGPHFCLGAPLARIEAKLAFRALLQRYTDIRPAVPRAELVWRRSQSVRGLTSLPLRVRR</sequence>
<dbReference type="GO" id="GO:0005506">
    <property type="term" value="F:iron ion binding"/>
    <property type="evidence" value="ECO:0007669"/>
    <property type="project" value="InterPro"/>
</dbReference>
<comment type="similarity">
    <text evidence="1 2">Belongs to the cytochrome P450 family.</text>
</comment>
<dbReference type="PROSITE" id="PS00086">
    <property type="entry name" value="CYTOCHROME_P450"/>
    <property type="match status" value="1"/>
</dbReference>
<keyword evidence="2" id="KW-0479">Metal-binding</keyword>
<keyword evidence="2" id="KW-0503">Monooxygenase</keyword>
<dbReference type="AlphaFoldDB" id="A0A1I2IGW2"/>